<dbReference type="OrthoDB" id="1272378at2"/>
<evidence type="ECO:0000313" key="2">
    <source>
        <dbReference type="Proteomes" id="UP000038200"/>
    </source>
</evidence>
<dbReference type="Pfam" id="PF20459">
    <property type="entry name" value="DUF6712"/>
    <property type="match status" value="2"/>
</dbReference>
<reference evidence="1 2" key="1">
    <citation type="submission" date="2015-01" db="EMBL/GenBank/DDBJ databases">
        <authorList>
            <person name="Xiang T."/>
            <person name="Song Y."/>
            <person name="Huang L."/>
            <person name="Wang B."/>
            <person name="Wu P."/>
        </authorList>
    </citation>
    <scope>NUCLEOTIDE SEQUENCE [LARGE SCALE GENOMIC DNA]</scope>
    <source>
        <strain evidence="1 2">CcD93</strain>
    </source>
</reference>
<proteinExistence type="predicted"/>
<protein>
    <submittedName>
        <fullName evidence="1">Uncharacterized protein</fullName>
    </submittedName>
</protein>
<dbReference type="RefSeq" id="WP_042010125.1">
    <property type="nucleotide sequence ID" value="NZ_CDOL01000283.1"/>
</dbReference>
<organism evidence="1 2">
    <name type="scientific">Capnocytophaga canis</name>
    <dbReference type="NCBI Taxonomy" id="1848903"/>
    <lineage>
        <taxon>Bacteria</taxon>
        <taxon>Pseudomonadati</taxon>
        <taxon>Bacteroidota</taxon>
        <taxon>Flavobacteriia</taxon>
        <taxon>Flavobacteriales</taxon>
        <taxon>Flavobacteriaceae</taxon>
        <taxon>Capnocytophaga</taxon>
    </lineage>
</organism>
<sequence length="292" mass="34017">MFQDIQEIKKYVNVSVQLDMKLLEPYIEESLRVRIYPYVPKDVCELIVDETYYELLKKSVANYAVAYSIPFLKVHLSNVGGNNFTDGKMQKSSWWDLRDFGISAVGIADRALNNLLFELYNSNYKQQVTALQGNNIFAGVWEFEKHYGLGGSWEVFARLRPVIQRVWEIMIAPRVSICTLDELRPYPTIFNMLQTATAYFTVAEMIQLGSVSFTNEVMLIQWDELPWQQSKILSRQDLNHLYEEMNKRANSYLNQMISLIRFEQSQDPNALLCFVEKNTEREPIAKKSGLYL</sequence>
<accession>A0A0B7IWR0</accession>
<gene>
    <name evidence="1" type="ORF">CCAND93_90002</name>
</gene>
<name>A0A0B7IWR0_9FLAO</name>
<evidence type="ECO:0000313" key="1">
    <source>
        <dbReference type="EMBL" id="CEN54418.1"/>
    </source>
</evidence>
<dbReference type="EMBL" id="CDOL01000283">
    <property type="protein sequence ID" value="CEN54418.1"/>
    <property type="molecule type" value="Genomic_DNA"/>
</dbReference>
<dbReference type="InterPro" id="IPR046558">
    <property type="entry name" value="DUF6712"/>
</dbReference>
<dbReference type="AlphaFoldDB" id="A0A0B7IWR0"/>
<dbReference type="Proteomes" id="UP000038200">
    <property type="component" value="Unassembled WGS sequence"/>
</dbReference>